<reference evidence="3" key="1">
    <citation type="journal article" date="2019" name="Int. J. Syst. Evol. Microbiol.">
        <title>The Global Catalogue of Microorganisms (GCM) 10K type strain sequencing project: providing services to taxonomists for standard genome sequencing and annotation.</title>
        <authorList>
            <consortium name="The Broad Institute Genomics Platform"/>
            <consortium name="The Broad Institute Genome Sequencing Center for Infectious Disease"/>
            <person name="Wu L."/>
            <person name="Ma J."/>
        </authorList>
    </citation>
    <scope>NUCLEOTIDE SEQUENCE [LARGE SCALE GENOMIC DNA]</scope>
    <source>
        <strain evidence="3">CCUG 30340</strain>
    </source>
</reference>
<accession>A0ABV9QT66</accession>
<organism evidence="2 3">
    <name type="scientific">Dokdonella ginsengisoli</name>
    <dbReference type="NCBI Taxonomy" id="363846"/>
    <lineage>
        <taxon>Bacteria</taxon>
        <taxon>Pseudomonadati</taxon>
        <taxon>Pseudomonadota</taxon>
        <taxon>Gammaproteobacteria</taxon>
        <taxon>Lysobacterales</taxon>
        <taxon>Rhodanobacteraceae</taxon>
        <taxon>Dokdonella</taxon>
    </lineage>
</organism>
<proteinExistence type="predicted"/>
<feature type="chain" id="PRO_5045849540" evidence="1">
    <location>
        <begin position="23"/>
        <end position="379"/>
    </location>
</feature>
<keyword evidence="1" id="KW-0732">Signal</keyword>
<evidence type="ECO:0000313" key="3">
    <source>
        <dbReference type="Proteomes" id="UP001595886"/>
    </source>
</evidence>
<feature type="signal peptide" evidence="1">
    <location>
        <begin position="1"/>
        <end position="22"/>
    </location>
</feature>
<sequence>MKKWLSLTFAFACSAVSAPGFAADGQTLSADVVAAYRADMEQWQRSRLANTKVTGNNERPGTPQANKLRAYPPSCAANALPDKPSGPVYSKDVTLLAANETQYVTETVKVTVWRLSCSSSGLPTRYSPNGTPNSMTLLRIDRTADLANQVVSLPLVSIAQGSIAFDTPASYPRLTSEPNTLSAEILPGTFFANSETYVLENSPVPNAGYYFLNNAFKLRVNPRYNGAQVVDFDIPAYTPTADTYPTVPMPLDGYAAAQWTSLDPNHGLLVQVAEQYNADGAMTRQLVYDLLLKDLDGNPFWLVGNAPFAVGTTSLTLDAYYLDADLATRPWGKATFQMKNCNLLEVTYTPNADLAAPVPSFEGVIAYDRLFSANGMLCE</sequence>
<evidence type="ECO:0000313" key="2">
    <source>
        <dbReference type="EMBL" id="MFC4820036.1"/>
    </source>
</evidence>
<protein>
    <submittedName>
        <fullName evidence="2">Uncharacterized protein</fullName>
    </submittedName>
</protein>
<gene>
    <name evidence="2" type="ORF">ACFO6Q_06865</name>
</gene>
<evidence type="ECO:0000256" key="1">
    <source>
        <dbReference type="SAM" id="SignalP"/>
    </source>
</evidence>
<dbReference type="EMBL" id="JBHSHD010000006">
    <property type="protein sequence ID" value="MFC4820036.1"/>
    <property type="molecule type" value="Genomic_DNA"/>
</dbReference>
<keyword evidence="3" id="KW-1185">Reference proteome</keyword>
<comment type="caution">
    <text evidence="2">The sequence shown here is derived from an EMBL/GenBank/DDBJ whole genome shotgun (WGS) entry which is preliminary data.</text>
</comment>
<dbReference type="RefSeq" id="WP_380019855.1">
    <property type="nucleotide sequence ID" value="NZ_JBHSHD010000006.1"/>
</dbReference>
<dbReference type="Proteomes" id="UP001595886">
    <property type="component" value="Unassembled WGS sequence"/>
</dbReference>
<name>A0ABV9QT66_9GAMM</name>